<reference evidence="1" key="2">
    <citation type="submission" date="2007-04" db="EMBL/GenBank/DDBJ databases">
        <authorList>
            <consortium name="The International Medicago Genome Annotation Group"/>
        </authorList>
    </citation>
    <scope>NUCLEOTIDE SEQUENCE</scope>
</reference>
<name>Q1RU79_MEDTR</name>
<dbReference type="EMBL" id="AC153123">
    <property type="protein sequence ID" value="ABE87603.1"/>
    <property type="molecule type" value="Genomic_DNA"/>
</dbReference>
<sequence>MVRYLPERVLRQFERVQTIPRHPAESAPHVINLVEITNRFQHALDHTLTHEQLGHYAVHGVEAVKGYIEWFYHQSHPCMILPDMLVSMSRPPEREVIDVVAAQDDGEHGGAVPRGSEEWQHLEEVLKEVHNGKVCRRRRATDGGRGGGGDFPLEHMIKGMICRLEAR</sequence>
<protein>
    <submittedName>
        <fullName evidence="1">Uncharacterized protein</fullName>
    </submittedName>
</protein>
<proteinExistence type="predicted"/>
<gene>
    <name evidence="1" type="ORF">MtrDRAFT_AC153123g39v2</name>
</gene>
<organism evidence="1">
    <name type="scientific">Medicago truncatula</name>
    <name type="common">Barrel medic</name>
    <name type="synonym">Medicago tribuloides</name>
    <dbReference type="NCBI Taxonomy" id="3880"/>
    <lineage>
        <taxon>Eukaryota</taxon>
        <taxon>Viridiplantae</taxon>
        <taxon>Streptophyta</taxon>
        <taxon>Embryophyta</taxon>
        <taxon>Tracheophyta</taxon>
        <taxon>Spermatophyta</taxon>
        <taxon>Magnoliopsida</taxon>
        <taxon>eudicotyledons</taxon>
        <taxon>Gunneridae</taxon>
        <taxon>Pentapetalae</taxon>
        <taxon>rosids</taxon>
        <taxon>fabids</taxon>
        <taxon>Fabales</taxon>
        <taxon>Fabaceae</taxon>
        <taxon>Papilionoideae</taxon>
        <taxon>50 kb inversion clade</taxon>
        <taxon>NPAAA clade</taxon>
        <taxon>Hologalegina</taxon>
        <taxon>IRL clade</taxon>
        <taxon>Trifolieae</taxon>
        <taxon>Medicago</taxon>
    </lineage>
</organism>
<accession>Q1RU79</accession>
<dbReference type="AlphaFoldDB" id="Q1RU79"/>
<reference evidence="1" key="1">
    <citation type="submission" date="2006-03" db="EMBL/GenBank/DDBJ databases">
        <authorList>
            <person name="Lin S."/>
            <person name="Dixon R."/>
            <person name="May G."/>
            <person name="Sumner L."/>
            <person name="Gonzales B."/>
            <person name="Cook D."/>
            <person name="Kim D."/>
            <person name="Young N."/>
            <person name="Cannon S."/>
            <person name="Roe B.A."/>
        </authorList>
    </citation>
    <scope>NUCLEOTIDE SEQUENCE</scope>
</reference>
<evidence type="ECO:0000313" key="1">
    <source>
        <dbReference type="EMBL" id="ABE87603.1"/>
    </source>
</evidence>